<dbReference type="AlphaFoldDB" id="A0A1I4FAD5"/>
<organism evidence="1 2">
    <name type="scientific">Rhodanobacter glycinis</name>
    <dbReference type="NCBI Taxonomy" id="582702"/>
    <lineage>
        <taxon>Bacteria</taxon>
        <taxon>Pseudomonadati</taxon>
        <taxon>Pseudomonadota</taxon>
        <taxon>Gammaproteobacteria</taxon>
        <taxon>Lysobacterales</taxon>
        <taxon>Rhodanobacteraceae</taxon>
        <taxon>Rhodanobacter</taxon>
    </lineage>
</organism>
<accession>A0A1I4FAD5</accession>
<name>A0A1I4FAD5_9GAMM</name>
<evidence type="ECO:0000313" key="1">
    <source>
        <dbReference type="EMBL" id="SFL14972.1"/>
    </source>
</evidence>
<dbReference type="Proteomes" id="UP000198725">
    <property type="component" value="Unassembled WGS sequence"/>
</dbReference>
<gene>
    <name evidence="1" type="ORF">SAMN05192579_11663</name>
</gene>
<sequence>MRVRRHPGRLHCASIAHRQIHQRRVLAATMVVIGEHWQNEFLCRRIVYPVSVRACSGAECSAWSAWVTASVD</sequence>
<reference evidence="2" key="1">
    <citation type="submission" date="2016-10" db="EMBL/GenBank/DDBJ databases">
        <authorList>
            <person name="Varghese N."/>
            <person name="Submissions S."/>
        </authorList>
    </citation>
    <scope>NUCLEOTIDE SEQUENCE [LARGE SCALE GENOMIC DNA]</scope>
    <source>
        <strain evidence="2">MO64</strain>
    </source>
</reference>
<protein>
    <submittedName>
        <fullName evidence="1">Uncharacterized protein</fullName>
    </submittedName>
</protein>
<dbReference type="EMBL" id="FOSR01000016">
    <property type="protein sequence ID" value="SFL14972.1"/>
    <property type="molecule type" value="Genomic_DNA"/>
</dbReference>
<evidence type="ECO:0000313" key="2">
    <source>
        <dbReference type="Proteomes" id="UP000198725"/>
    </source>
</evidence>
<keyword evidence="2" id="KW-1185">Reference proteome</keyword>
<proteinExistence type="predicted"/>